<accession>A0A1H5ZGK8</accession>
<sequence>MEICELSEQYCLIDELELVPYTGQYAAVSPDFCVEICEATDSLRMVAKVGSNHVDVVVDSAMPYGILAVPSAMYGESDGTETTEEPIYFARRDGLKALVVSGIVAKNGPR</sequence>
<organism evidence="1 2">
    <name type="scientific">Halobellus limi</name>
    <dbReference type="NCBI Taxonomy" id="699433"/>
    <lineage>
        <taxon>Archaea</taxon>
        <taxon>Methanobacteriati</taxon>
        <taxon>Methanobacteriota</taxon>
        <taxon>Stenosarchaea group</taxon>
        <taxon>Halobacteria</taxon>
        <taxon>Halobacteriales</taxon>
        <taxon>Haloferacaceae</taxon>
        <taxon>Halobellus</taxon>
    </lineage>
</organism>
<dbReference type="Proteomes" id="UP000236740">
    <property type="component" value="Unassembled WGS sequence"/>
</dbReference>
<keyword evidence="2" id="KW-1185">Reference proteome</keyword>
<evidence type="ECO:0000313" key="1">
    <source>
        <dbReference type="EMBL" id="SEG35609.1"/>
    </source>
</evidence>
<evidence type="ECO:0000313" key="2">
    <source>
        <dbReference type="Proteomes" id="UP000236740"/>
    </source>
</evidence>
<reference evidence="1 2" key="1">
    <citation type="submission" date="2016-10" db="EMBL/GenBank/DDBJ databases">
        <authorList>
            <person name="de Groot N.N."/>
        </authorList>
    </citation>
    <scope>NUCLEOTIDE SEQUENCE [LARGE SCALE GENOMIC DNA]</scope>
    <source>
        <strain evidence="1 2">CGMCC 1.10331</strain>
    </source>
</reference>
<proteinExistence type="predicted"/>
<dbReference type="AlphaFoldDB" id="A0A1H5ZGK8"/>
<name>A0A1H5ZGK8_9EURY</name>
<gene>
    <name evidence="1" type="ORF">SAMN04488133_1996</name>
</gene>
<protein>
    <submittedName>
        <fullName evidence="1">Uncharacterized protein</fullName>
    </submittedName>
</protein>
<dbReference type="EMBL" id="FNVN01000002">
    <property type="protein sequence ID" value="SEG35609.1"/>
    <property type="molecule type" value="Genomic_DNA"/>
</dbReference>